<dbReference type="AlphaFoldDB" id="A4XD00"/>
<dbReference type="EMBL" id="CP000667">
    <property type="protein sequence ID" value="ABP56807.1"/>
    <property type="molecule type" value="Genomic_DNA"/>
</dbReference>
<dbReference type="KEGG" id="stp:Strop_4379"/>
<gene>
    <name evidence="1" type="ordered locus">Strop_4379</name>
</gene>
<organism evidence="1 2">
    <name type="scientific">Salinispora tropica (strain ATCC BAA-916 / DSM 44818 / JCM 13857 / NBRC 105044 / CNB-440)</name>
    <dbReference type="NCBI Taxonomy" id="369723"/>
    <lineage>
        <taxon>Bacteria</taxon>
        <taxon>Bacillati</taxon>
        <taxon>Actinomycetota</taxon>
        <taxon>Actinomycetes</taxon>
        <taxon>Micromonosporales</taxon>
        <taxon>Micromonosporaceae</taxon>
        <taxon>Salinispora</taxon>
    </lineage>
</organism>
<accession>A4XD00</accession>
<sequence length="184" mass="20227">MLPASSRRCSDMTHRRVGAALVVAVVIMLTMAGCLGKDKALQSTETSAQAAQRVDMLWEEALAQLPSGITTERNLSLRSLSCDAPTDGGPGGRIFVERRAQIIAPASSSWSVTEVLPILSAFWQQKGYKVITDDNPFADLHRYHVQAIDGYRLFLQTHDRGGRYDVYLDASSPCVWEFGTPDPQ</sequence>
<evidence type="ECO:0000313" key="2">
    <source>
        <dbReference type="Proteomes" id="UP000000235"/>
    </source>
</evidence>
<proteinExistence type="predicted"/>
<evidence type="ECO:0008006" key="3">
    <source>
        <dbReference type="Google" id="ProtNLM"/>
    </source>
</evidence>
<dbReference type="PROSITE" id="PS51257">
    <property type="entry name" value="PROKAR_LIPOPROTEIN"/>
    <property type="match status" value="1"/>
</dbReference>
<keyword evidence="2" id="KW-1185">Reference proteome</keyword>
<protein>
    <recommendedName>
        <fullName evidence="3">Lipoprotein</fullName>
    </recommendedName>
</protein>
<evidence type="ECO:0000313" key="1">
    <source>
        <dbReference type="EMBL" id="ABP56807.1"/>
    </source>
</evidence>
<dbReference type="STRING" id="369723.Strop_4379"/>
<dbReference type="eggNOG" id="ENOG5033N20">
    <property type="taxonomic scope" value="Bacteria"/>
</dbReference>
<dbReference type="HOGENOM" id="CLU_136168_0_0_11"/>
<reference evidence="2" key="1">
    <citation type="journal article" date="2007" name="Proc. Natl. Acad. Sci. U.S.A.">
        <title>Genome sequencing reveals complex secondary metabolome in the marine actinomycete Salinispora tropica.</title>
        <authorList>
            <person name="Udwary D.W."/>
            <person name="Zeigler L."/>
            <person name="Asolkar R.N."/>
            <person name="Singan V."/>
            <person name="Lapidus A."/>
            <person name="Fenical W."/>
            <person name="Jensen P.R."/>
            <person name="Moore B.S."/>
        </authorList>
    </citation>
    <scope>NUCLEOTIDE SEQUENCE [LARGE SCALE GENOMIC DNA]</scope>
    <source>
        <strain evidence="2">ATCC BAA-916 / DSM 44818 / CNB-440</strain>
    </source>
</reference>
<name>A4XD00_SALTO</name>
<dbReference type="Proteomes" id="UP000000235">
    <property type="component" value="Chromosome"/>
</dbReference>